<feature type="compositionally biased region" description="Pro residues" evidence="1">
    <location>
        <begin position="1"/>
        <end position="12"/>
    </location>
</feature>
<reference evidence="4" key="1">
    <citation type="submission" date="2015-07" db="EMBL/GenBank/DDBJ databases">
        <title>Nocardia seriolae U-1 whole genome shotgun sequence.</title>
        <authorList>
            <person name="Imajoh M."/>
            <person name="Fukumoto Y."/>
            <person name="Sukeda M."/>
            <person name="Yamane J."/>
            <person name="Yamasaki K."/>
            <person name="Shimizu M."/>
            <person name="Ohnishi K."/>
            <person name="Oshima S."/>
        </authorList>
    </citation>
    <scope>NUCLEOTIDE SEQUENCE [LARGE SCALE GENOMIC DNA]</scope>
    <source>
        <strain evidence="4">U-1</strain>
    </source>
</reference>
<keyword evidence="4" id="KW-1185">Reference proteome</keyword>
<evidence type="ECO:0000313" key="3">
    <source>
        <dbReference type="EMBL" id="GAP31415.1"/>
    </source>
</evidence>
<dbReference type="Proteomes" id="UP000180166">
    <property type="component" value="Chromosome"/>
</dbReference>
<dbReference type="EMBL" id="BBYQ01000113">
    <property type="protein sequence ID" value="GAP31415.1"/>
    <property type="molecule type" value="Genomic_DNA"/>
</dbReference>
<reference evidence="3 4" key="2">
    <citation type="journal article" date="2016" name="Genome Announc.">
        <title>Draft Genome Sequence of Erythromycin- and Oxytetracycline-Sensitive Nocardia seriolae Strain U-1 (NBRC 110359).</title>
        <authorList>
            <person name="Imajoh M."/>
            <person name="Sukeda M."/>
            <person name="Shimizu M."/>
            <person name="Yamane J."/>
            <person name="Ohnishi K."/>
            <person name="Oshima S."/>
        </authorList>
    </citation>
    <scope>NUCLEOTIDE SEQUENCE [LARGE SCALE GENOMIC DNA]</scope>
    <source>
        <strain evidence="3 4">U-1</strain>
    </source>
</reference>
<dbReference type="EMBL" id="CP017839">
    <property type="protein sequence ID" value="APA97536.1"/>
    <property type="molecule type" value="Genomic_DNA"/>
</dbReference>
<dbReference type="Proteomes" id="UP000037179">
    <property type="component" value="Unassembled WGS sequence"/>
</dbReference>
<feature type="region of interest" description="Disordered" evidence="1">
    <location>
        <begin position="1"/>
        <end position="51"/>
    </location>
</feature>
<reference evidence="2 5" key="3">
    <citation type="submission" date="2016-10" db="EMBL/GenBank/DDBJ databases">
        <title>Genome sequence of Nocardia seriolae strain EM150506, isolated from Anguila japonica.</title>
        <authorList>
            <person name="Han H.-J."/>
        </authorList>
    </citation>
    <scope>NUCLEOTIDE SEQUENCE [LARGE SCALE GENOMIC DNA]</scope>
    <source>
        <strain evidence="2 5">EM150506</strain>
    </source>
</reference>
<name>A0A0B8NMP2_9NOCA</name>
<protein>
    <submittedName>
        <fullName evidence="3">Uncharacterized protein</fullName>
    </submittedName>
</protein>
<evidence type="ECO:0000313" key="4">
    <source>
        <dbReference type="Proteomes" id="UP000037179"/>
    </source>
</evidence>
<proteinExistence type="predicted"/>
<dbReference type="AlphaFoldDB" id="A0A0B8NMP2"/>
<feature type="compositionally biased region" description="Polar residues" evidence="1">
    <location>
        <begin position="24"/>
        <end position="42"/>
    </location>
</feature>
<accession>A0A0B8NMP2</accession>
<gene>
    <name evidence="2" type="ORF">NS506_03484</name>
    <name evidence="3" type="ORF">NSK11_contig00113-0033</name>
</gene>
<evidence type="ECO:0000313" key="5">
    <source>
        <dbReference type="Proteomes" id="UP000180166"/>
    </source>
</evidence>
<evidence type="ECO:0000256" key="1">
    <source>
        <dbReference type="SAM" id="MobiDB-lite"/>
    </source>
</evidence>
<organism evidence="3 4">
    <name type="scientific">Nocardia seriolae</name>
    <dbReference type="NCBI Taxonomy" id="37332"/>
    <lineage>
        <taxon>Bacteria</taxon>
        <taxon>Bacillati</taxon>
        <taxon>Actinomycetota</taxon>
        <taxon>Actinomycetes</taxon>
        <taxon>Mycobacteriales</taxon>
        <taxon>Nocardiaceae</taxon>
        <taxon>Nocardia</taxon>
    </lineage>
</organism>
<evidence type="ECO:0000313" key="2">
    <source>
        <dbReference type="EMBL" id="APA97536.1"/>
    </source>
</evidence>
<dbReference type="KEGG" id="nsr:NS506_03484"/>
<dbReference type="OrthoDB" id="4551289at2"/>
<sequence length="215" mass="23056">MNRTPDTPPVPGPDDGERPHSSLPEFNSTNDFQEIPMSNSPHHPTPFGTGIDQAGWLRREIPALGAKWLDVAEARLHELVALEQVPVPPNVAGLLEPGGRALLRLALLAQLNAADLDPVPGGCEIPWSGCPEHGDMLSHRGIVPGWYCDAAGHERYGQDTTFHRLRHCQQPAAAVLHADGYALAVCSAHLHSELERGSCGGEAFTVTAIDPDQTA</sequence>
<dbReference type="RefSeq" id="WP_033089979.1">
    <property type="nucleotide sequence ID" value="NZ_AP028458.1"/>
</dbReference>